<name>A0A2W7R4J7_9BACT</name>
<accession>A0A2W7R4J7</accession>
<keyword evidence="1" id="KW-1133">Transmembrane helix</keyword>
<dbReference type="AlphaFoldDB" id="A0A2W7R4J7"/>
<sequence length="524" mass="58667">MRSVNFMKKISLYILSTILILALAAYIFSIYQFRDRHPNYWVDIDLQSSQNNLLAGFAKVDISPTIPDTWIDVNGDFRYNPVDGDTYTDGNGNGQFDGVWLAGFHNSRPAQGVLDPLWARAMVLDAGDVKMALVVIDMIGFGNDEVIATRKMILNANPWLDYVIISSTHVHSSPDLMGMWGPSEYKRGVDPAYLLQVQEGIRDAVKEAFGKVRPAFFRFSEENDKLKPLVGDSREPQVFDAGLRLMQVIDSESFETLGTIMNWGNHPETLWSQNIQVSSDFAHHWREFVENGIVEKDSVLLEGVGGIAIFLNGAIGGLMTTHPSMEVKDPYTNEKFLEQGLGKIIAQGRALAKITLETLHDSNYVEVNRANLSIRAETIELRMDNNLFHLAAYLGVFDRGFTKWKHIRSEVSAWKLGPATFVHVPGELYPEILYGGIESPTGADFGIYPVEVPAIHTQILGQFKFFAGMSNDMIGYIVPKSQWDEAAPFTYINKKRPYGEVNSLGPETAPKIHSSVLKILQEIK</sequence>
<dbReference type="Proteomes" id="UP000249115">
    <property type="component" value="Unassembled WGS sequence"/>
</dbReference>
<comment type="caution">
    <text evidence="2">The sequence shown here is derived from an EMBL/GenBank/DDBJ whole genome shotgun (WGS) entry which is preliminary data.</text>
</comment>
<evidence type="ECO:0000313" key="2">
    <source>
        <dbReference type="EMBL" id="PZX55414.1"/>
    </source>
</evidence>
<feature type="transmembrane region" description="Helical" evidence="1">
    <location>
        <begin position="12"/>
        <end position="31"/>
    </location>
</feature>
<keyword evidence="1" id="KW-0472">Membrane</keyword>
<dbReference type="EMBL" id="QKZU01000009">
    <property type="protein sequence ID" value="PZX55414.1"/>
    <property type="molecule type" value="Genomic_DNA"/>
</dbReference>
<keyword evidence="1" id="KW-0812">Transmembrane</keyword>
<gene>
    <name evidence="2" type="ORF">LV84_02552</name>
</gene>
<protein>
    <recommendedName>
        <fullName evidence="4">Neutral/alkaline ceramidase-like enzyme</fullName>
    </recommendedName>
</protein>
<evidence type="ECO:0008006" key="4">
    <source>
        <dbReference type="Google" id="ProtNLM"/>
    </source>
</evidence>
<reference evidence="2 3" key="1">
    <citation type="submission" date="2018-06" db="EMBL/GenBank/DDBJ databases">
        <title>Genomic Encyclopedia of Archaeal and Bacterial Type Strains, Phase II (KMG-II): from individual species to whole genera.</title>
        <authorList>
            <person name="Goeker M."/>
        </authorList>
    </citation>
    <scope>NUCLEOTIDE SEQUENCE [LARGE SCALE GENOMIC DNA]</scope>
    <source>
        <strain evidence="2 3">DSM 22686</strain>
    </source>
</reference>
<evidence type="ECO:0000313" key="3">
    <source>
        <dbReference type="Proteomes" id="UP000249115"/>
    </source>
</evidence>
<proteinExistence type="predicted"/>
<evidence type="ECO:0000256" key="1">
    <source>
        <dbReference type="SAM" id="Phobius"/>
    </source>
</evidence>
<organism evidence="2 3">
    <name type="scientific">Algoriphagus ratkowskyi</name>
    <dbReference type="NCBI Taxonomy" id="57028"/>
    <lineage>
        <taxon>Bacteria</taxon>
        <taxon>Pseudomonadati</taxon>
        <taxon>Bacteroidota</taxon>
        <taxon>Cytophagia</taxon>
        <taxon>Cytophagales</taxon>
        <taxon>Cyclobacteriaceae</taxon>
        <taxon>Algoriphagus</taxon>
    </lineage>
</organism>